<evidence type="ECO:0000256" key="2">
    <source>
        <dbReference type="ARBA" id="ARBA00023163"/>
    </source>
</evidence>
<dbReference type="EMBL" id="JAVXUP010000164">
    <property type="protein sequence ID" value="KAK3035852.1"/>
    <property type="molecule type" value="Genomic_DNA"/>
</dbReference>
<comment type="caution">
    <text evidence="3">Lacks conserved residue(s) required for the propagation of feature annotation.</text>
</comment>
<proteinExistence type="inferred from homology"/>
<dbReference type="PROSITE" id="PS50985">
    <property type="entry name" value="GRAS"/>
    <property type="match status" value="1"/>
</dbReference>
<dbReference type="AlphaFoldDB" id="A0AA89BGN6"/>
<accession>A0AA89BGN6</accession>
<evidence type="ECO:0000256" key="1">
    <source>
        <dbReference type="ARBA" id="ARBA00023015"/>
    </source>
</evidence>
<feature type="short sequence motif" description="VHIID" evidence="3">
    <location>
        <begin position="235"/>
        <end position="239"/>
    </location>
</feature>
<sequence>MQVEGVKKAGEELEETEGEGGMGKAKAAAFELVMVVKVAVEDREMEGTVVKVAAEEAVVIEAKEVIEARGNSMVARGMKGEVVRVEVGAKVAIEAEVELPIKLAWHKDSIAGPSSQSIPSTYGISSLYTPYLSVVLLTEKLICSLVLGEFALNKHCRCTSTSNQQGQRIKTQEGIFCTYIFISCAEAIGRATCLRQYLVQLNQLVASLPNPYGKFVHHTANKALFFEALGDEECVHVIDLDLAEGYEWPAFMYDMAARPGESKFLSNNSRVPF</sequence>
<feature type="compositionally biased region" description="Basic and acidic residues" evidence="4">
    <location>
        <begin position="1"/>
        <end position="11"/>
    </location>
</feature>
<evidence type="ECO:0000313" key="6">
    <source>
        <dbReference type="Proteomes" id="UP001188597"/>
    </source>
</evidence>
<reference evidence="5" key="1">
    <citation type="submission" date="2022-12" db="EMBL/GenBank/DDBJ databases">
        <title>Draft genome assemblies for two species of Escallonia (Escalloniales).</title>
        <authorList>
            <person name="Chanderbali A."/>
            <person name="Dervinis C."/>
            <person name="Anghel I."/>
            <person name="Soltis D."/>
            <person name="Soltis P."/>
            <person name="Zapata F."/>
        </authorList>
    </citation>
    <scope>NUCLEOTIDE SEQUENCE</scope>
    <source>
        <strain evidence="5">UCBG64.0493</strain>
        <tissue evidence="5">Leaf</tissue>
    </source>
</reference>
<name>A0AA89BGN6_9ASTE</name>
<evidence type="ECO:0000313" key="5">
    <source>
        <dbReference type="EMBL" id="KAK3035852.1"/>
    </source>
</evidence>
<comment type="similarity">
    <text evidence="3">Belongs to the GRAS family.</text>
</comment>
<protein>
    <submittedName>
        <fullName evidence="5">Uncharacterized protein</fullName>
    </submittedName>
</protein>
<keyword evidence="1" id="KW-0805">Transcription regulation</keyword>
<dbReference type="Pfam" id="PF03514">
    <property type="entry name" value="GRAS"/>
    <property type="match status" value="1"/>
</dbReference>
<evidence type="ECO:0000256" key="3">
    <source>
        <dbReference type="PROSITE-ProRule" id="PRU01191"/>
    </source>
</evidence>
<gene>
    <name evidence="5" type="ORF">RJ639_032989</name>
</gene>
<comment type="caution">
    <text evidence="5">The sequence shown here is derived from an EMBL/GenBank/DDBJ whole genome shotgun (WGS) entry which is preliminary data.</text>
</comment>
<feature type="region of interest" description="Disordered" evidence="4">
    <location>
        <begin position="1"/>
        <end position="21"/>
    </location>
</feature>
<organism evidence="5 6">
    <name type="scientific">Escallonia herrerae</name>
    <dbReference type="NCBI Taxonomy" id="1293975"/>
    <lineage>
        <taxon>Eukaryota</taxon>
        <taxon>Viridiplantae</taxon>
        <taxon>Streptophyta</taxon>
        <taxon>Embryophyta</taxon>
        <taxon>Tracheophyta</taxon>
        <taxon>Spermatophyta</taxon>
        <taxon>Magnoliopsida</taxon>
        <taxon>eudicotyledons</taxon>
        <taxon>Gunneridae</taxon>
        <taxon>Pentapetalae</taxon>
        <taxon>asterids</taxon>
        <taxon>campanulids</taxon>
        <taxon>Escalloniales</taxon>
        <taxon>Escalloniaceae</taxon>
        <taxon>Escallonia</taxon>
    </lineage>
</organism>
<dbReference type="Proteomes" id="UP001188597">
    <property type="component" value="Unassembled WGS sequence"/>
</dbReference>
<evidence type="ECO:0000256" key="4">
    <source>
        <dbReference type="SAM" id="MobiDB-lite"/>
    </source>
</evidence>
<keyword evidence="2" id="KW-0804">Transcription</keyword>
<dbReference type="PANTHER" id="PTHR31636">
    <property type="entry name" value="OSJNBA0084A10.13 PROTEIN-RELATED"/>
    <property type="match status" value="1"/>
</dbReference>
<dbReference type="InterPro" id="IPR005202">
    <property type="entry name" value="TF_GRAS"/>
</dbReference>
<keyword evidence="6" id="KW-1185">Reference proteome</keyword>